<evidence type="ECO:0000259" key="1">
    <source>
        <dbReference type="Pfam" id="PF01408"/>
    </source>
</evidence>
<evidence type="ECO:0000313" key="3">
    <source>
        <dbReference type="EMBL" id="PZQ58461.1"/>
    </source>
</evidence>
<dbReference type="InterPro" id="IPR050424">
    <property type="entry name" value="Gfo-Idh-MocA_inositol_DH"/>
</dbReference>
<dbReference type="Gene3D" id="3.30.360.10">
    <property type="entry name" value="Dihydrodipicolinate Reductase, domain 2"/>
    <property type="match status" value="1"/>
</dbReference>
<accession>A0A2W5NXY8</accession>
<evidence type="ECO:0000259" key="2">
    <source>
        <dbReference type="Pfam" id="PF02894"/>
    </source>
</evidence>
<comment type="caution">
    <text evidence="3">The sequence shown here is derived from an EMBL/GenBank/DDBJ whole genome shotgun (WGS) entry which is preliminary data.</text>
</comment>
<dbReference type="Pfam" id="PF01408">
    <property type="entry name" value="GFO_IDH_MocA"/>
    <property type="match status" value="1"/>
</dbReference>
<dbReference type="AlphaFoldDB" id="A0A2W5NXY8"/>
<dbReference type="Gene3D" id="3.40.50.720">
    <property type="entry name" value="NAD(P)-binding Rossmann-like Domain"/>
    <property type="match status" value="1"/>
</dbReference>
<sequence length="358" mass="38804">MRYGVVGTGMMGVEHLRNIALVPGARVTALADPVAASLGWARDALGGGAAAVRCFDNVADFAREAEVDAVVVASPNHTHREVLTALFATDAAILCEKPLATTLDDARWIVAQAAARAAPFWVGMEYRFMPPAAAFIEQVHGGRVGRLRMLSIREHRFPFLPKVGDWNRFSRNTGGTMVEKCCHFFDLMRLIVGAEPVRVHCSGAMDVNHLDERYDGERPDIIDNSFTTVDFANGVRALLDLSMFAEGAEHQEEMSATGDAARLDVLIPPGELVFSPRTGFGNAKQVERTRVAIDATAHAAGSHEGATYYQHLAFADAVRGRAPVQVTAEDGWRAVAMGVAAEISAREHRVVEMRELGL</sequence>
<feature type="domain" description="Gfo/Idh/MocA-like oxidoreductase N-terminal" evidence="1">
    <location>
        <begin position="1"/>
        <end position="123"/>
    </location>
</feature>
<dbReference type="PANTHER" id="PTHR43593">
    <property type="match status" value="1"/>
</dbReference>
<gene>
    <name evidence="3" type="ORF">DI544_14300</name>
</gene>
<proteinExistence type="predicted"/>
<dbReference type="Pfam" id="PF02894">
    <property type="entry name" value="GFO_IDH_MocA_C"/>
    <property type="match status" value="1"/>
</dbReference>
<dbReference type="SUPFAM" id="SSF55347">
    <property type="entry name" value="Glyceraldehyde-3-phosphate dehydrogenase-like, C-terminal domain"/>
    <property type="match status" value="1"/>
</dbReference>
<name>A0A2W5NXY8_9SPHN</name>
<dbReference type="PANTHER" id="PTHR43593:SF1">
    <property type="entry name" value="INOSITOL 2-DEHYDROGENASE"/>
    <property type="match status" value="1"/>
</dbReference>
<dbReference type="InterPro" id="IPR036291">
    <property type="entry name" value="NAD(P)-bd_dom_sf"/>
</dbReference>
<organism evidence="3 4">
    <name type="scientific">Sphingomonas taxi</name>
    <dbReference type="NCBI Taxonomy" id="1549858"/>
    <lineage>
        <taxon>Bacteria</taxon>
        <taxon>Pseudomonadati</taxon>
        <taxon>Pseudomonadota</taxon>
        <taxon>Alphaproteobacteria</taxon>
        <taxon>Sphingomonadales</taxon>
        <taxon>Sphingomonadaceae</taxon>
        <taxon>Sphingomonas</taxon>
    </lineage>
</organism>
<dbReference type="Proteomes" id="UP000249229">
    <property type="component" value="Unassembled WGS sequence"/>
</dbReference>
<evidence type="ECO:0000313" key="4">
    <source>
        <dbReference type="Proteomes" id="UP000249229"/>
    </source>
</evidence>
<dbReference type="InterPro" id="IPR004104">
    <property type="entry name" value="Gfo/Idh/MocA-like_OxRdtase_C"/>
</dbReference>
<reference evidence="3 4" key="1">
    <citation type="submission" date="2017-08" db="EMBL/GenBank/DDBJ databases">
        <title>Infants hospitalized years apart are colonized by the same room-sourced microbial strains.</title>
        <authorList>
            <person name="Brooks B."/>
            <person name="Olm M.R."/>
            <person name="Firek B.A."/>
            <person name="Baker R."/>
            <person name="Thomas B.C."/>
            <person name="Morowitz M.J."/>
            <person name="Banfield J.F."/>
        </authorList>
    </citation>
    <scope>NUCLEOTIDE SEQUENCE [LARGE SCALE GENOMIC DNA]</scope>
    <source>
        <strain evidence="3">S2_005_001_R1_22</strain>
    </source>
</reference>
<protein>
    <submittedName>
        <fullName evidence="3">Oxidoreductase</fullName>
    </submittedName>
</protein>
<dbReference type="GO" id="GO:0000166">
    <property type="term" value="F:nucleotide binding"/>
    <property type="evidence" value="ECO:0007669"/>
    <property type="project" value="InterPro"/>
</dbReference>
<feature type="domain" description="Gfo/Idh/MocA-like oxidoreductase C-terminal" evidence="2">
    <location>
        <begin position="137"/>
        <end position="353"/>
    </location>
</feature>
<dbReference type="EMBL" id="QFQI01000017">
    <property type="protein sequence ID" value="PZQ58461.1"/>
    <property type="molecule type" value="Genomic_DNA"/>
</dbReference>
<dbReference type="InterPro" id="IPR000683">
    <property type="entry name" value="Gfo/Idh/MocA-like_OxRdtase_N"/>
</dbReference>
<dbReference type="SUPFAM" id="SSF51735">
    <property type="entry name" value="NAD(P)-binding Rossmann-fold domains"/>
    <property type="match status" value="1"/>
</dbReference>